<dbReference type="AlphaFoldDB" id="A0A2N9J4F5"/>
<dbReference type="Pfam" id="PF00078">
    <property type="entry name" value="RVT_1"/>
    <property type="match status" value="1"/>
</dbReference>
<evidence type="ECO:0000313" key="2">
    <source>
        <dbReference type="EMBL" id="SPD31464.1"/>
    </source>
</evidence>
<gene>
    <name evidence="2" type="ORF">FSB_LOCUS59346</name>
</gene>
<dbReference type="InterPro" id="IPR052343">
    <property type="entry name" value="Retrotransposon-Effector_Assoc"/>
</dbReference>
<dbReference type="PANTHER" id="PTHR46890:SF1">
    <property type="entry name" value="REVERSE TRANSCRIPTASE DOMAIN-CONTAINING PROTEIN"/>
    <property type="match status" value="1"/>
</dbReference>
<reference evidence="2" key="1">
    <citation type="submission" date="2018-02" db="EMBL/GenBank/DDBJ databases">
        <authorList>
            <person name="Cohen D.B."/>
            <person name="Kent A.D."/>
        </authorList>
    </citation>
    <scope>NUCLEOTIDE SEQUENCE</scope>
</reference>
<evidence type="ECO:0000259" key="1">
    <source>
        <dbReference type="PROSITE" id="PS50878"/>
    </source>
</evidence>
<dbReference type="PROSITE" id="PS50878">
    <property type="entry name" value="RT_POL"/>
    <property type="match status" value="1"/>
</dbReference>
<sequence length="488" mass="55137">MEKPEVDGTLYSSESDIRDKAVQFYTSLYMEKEAWRPFVDDLPFSMIGDLDRNMLITRFERDEILQVIIDLQGDKSPGPDGFTMAFFQQCWRVLETDVMGFFNEFFEKSLIGSVYKILAKVLANRLRRVLDGLVSESQNAFVGGRQTLDSVLIANECLDSRIKSRIPGVVCKLDIEKAYDYVNWDCLLYLLHRMGFGSKWIQWIRTCISTVRFSIMVNGSPLGFFGSSRGIRQGDSLSPLLFLLVMEVLSRMLRRMEEAGLISGFKAGKSLGEGISVSHLLFADDTIVFCAAVPEQLLHLCLVLTCFEAVTSLGVNMGKSELVPVGTSFIREVDVEVWEGRSPSLEKGYSCQIWSGVGCMWSWLLVWAIGFGFGMTSGVGMLPLKSMFPILFACSSSRDASLASCLTNSGVNEGRVWNITFIRDFNDWEVEEVLAFFNFIHSRIPTTVDPDSMYWKLRQHGRFDAKSFDHAIDGIQEVEFPWKAKAPR</sequence>
<organism evidence="2">
    <name type="scientific">Fagus sylvatica</name>
    <name type="common">Beechnut</name>
    <dbReference type="NCBI Taxonomy" id="28930"/>
    <lineage>
        <taxon>Eukaryota</taxon>
        <taxon>Viridiplantae</taxon>
        <taxon>Streptophyta</taxon>
        <taxon>Embryophyta</taxon>
        <taxon>Tracheophyta</taxon>
        <taxon>Spermatophyta</taxon>
        <taxon>Magnoliopsida</taxon>
        <taxon>eudicotyledons</taxon>
        <taxon>Gunneridae</taxon>
        <taxon>Pentapetalae</taxon>
        <taxon>rosids</taxon>
        <taxon>fabids</taxon>
        <taxon>Fagales</taxon>
        <taxon>Fagaceae</taxon>
        <taxon>Fagus</taxon>
    </lineage>
</organism>
<proteinExistence type="predicted"/>
<dbReference type="CDD" id="cd01650">
    <property type="entry name" value="RT_nLTR_like"/>
    <property type="match status" value="1"/>
</dbReference>
<dbReference type="PANTHER" id="PTHR46890">
    <property type="entry name" value="NON-LTR RETROLELEMENT REVERSE TRANSCRIPTASE-LIKE PROTEIN-RELATED"/>
    <property type="match status" value="1"/>
</dbReference>
<protein>
    <recommendedName>
        <fullName evidence="1">Reverse transcriptase domain-containing protein</fullName>
    </recommendedName>
</protein>
<dbReference type="InterPro" id="IPR043502">
    <property type="entry name" value="DNA/RNA_pol_sf"/>
</dbReference>
<dbReference type="SUPFAM" id="SSF56672">
    <property type="entry name" value="DNA/RNA polymerases"/>
    <property type="match status" value="1"/>
</dbReference>
<accession>A0A2N9J4F5</accession>
<dbReference type="InterPro" id="IPR000477">
    <property type="entry name" value="RT_dom"/>
</dbReference>
<dbReference type="EMBL" id="OIVN01006361">
    <property type="protein sequence ID" value="SPD31464.1"/>
    <property type="molecule type" value="Genomic_DNA"/>
</dbReference>
<name>A0A2N9J4F5_FAGSY</name>
<feature type="domain" description="Reverse transcriptase" evidence="1">
    <location>
        <begin position="1"/>
        <end position="343"/>
    </location>
</feature>